<keyword evidence="4" id="KW-1133">Transmembrane helix</keyword>
<evidence type="ECO:0000259" key="5">
    <source>
        <dbReference type="Pfam" id="PF25954"/>
    </source>
</evidence>
<dbReference type="Proteomes" id="UP000070366">
    <property type="component" value="Unassembled WGS sequence"/>
</dbReference>
<comment type="subcellular location">
    <subcellularLocation>
        <location evidence="1">Cell envelope</location>
    </subcellularLocation>
</comment>
<comment type="caution">
    <text evidence="6">The sequence shown here is derived from an EMBL/GenBank/DDBJ whole genome shotgun (WGS) entry which is preliminary data.</text>
</comment>
<proteinExistence type="predicted"/>
<dbReference type="Pfam" id="PF25954">
    <property type="entry name" value="Beta-barrel_RND_2"/>
    <property type="match status" value="1"/>
</dbReference>
<dbReference type="OrthoDB" id="85226at2"/>
<name>A0A136Q6R3_9FIRM</name>
<keyword evidence="4" id="KW-0472">Membrane</keyword>
<evidence type="ECO:0000256" key="4">
    <source>
        <dbReference type="SAM" id="Phobius"/>
    </source>
</evidence>
<keyword evidence="4" id="KW-0812">Transmembrane</keyword>
<gene>
    <name evidence="6" type="ORF">HMPREF3293_00993</name>
</gene>
<dbReference type="PRINTS" id="PR01490">
    <property type="entry name" value="RTXTOXIND"/>
</dbReference>
<dbReference type="AlphaFoldDB" id="A0A136Q6R3"/>
<feature type="transmembrane region" description="Helical" evidence="4">
    <location>
        <begin position="21"/>
        <end position="40"/>
    </location>
</feature>
<feature type="region of interest" description="Disordered" evidence="3">
    <location>
        <begin position="226"/>
        <end position="251"/>
    </location>
</feature>
<evidence type="ECO:0000313" key="7">
    <source>
        <dbReference type="Proteomes" id="UP000070366"/>
    </source>
</evidence>
<feature type="domain" description="CusB-like beta-barrel" evidence="5">
    <location>
        <begin position="328"/>
        <end position="400"/>
    </location>
</feature>
<dbReference type="EMBL" id="LSZW01000047">
    <property type="protein sequence ID" value="KXK66256.1"/>
    <property type="molecule type" value="Genomic_DNA"/>
</dbReference>
<dbReference type="KEGG" id="cmiu:B1H56_01900"/>
<dbReference type="InterPro" id="IPR058792">
    <property type="entry name" value="Beta-barrel_RND_2"/>
</dbReference>
<protein>
    <submittedName>
        <fullName evidence="6">Efflux transporter, RND family, MFP subunit</fullName>
    </submittedName>
</protein>
<dbReference type="InterPro" id="IPR050465">
    <property type="entry name" value="UPF0194_transport"/>
</dbReference>
<keyword evidence="2" id="KW-0175">Coiled coil</keyword>
<organism evidence="6 7">
    <name type="scientific">Christensenella minuta</name>
    <dbReference type="NCBI Taxonomy" id="626937"/>
    <lineage>
        <taxon>Bacteria</taxon>
        <taxon>Bacillati</taxon>
        <taxon>Bacillota</taxon>
        <taxon>Clostridia</taxon>
        <taxon>Christensenellales</taxon>
        <taxon>Christensenellaceae</taxon>
        <taxon>Christensenella</taxon>
    </lineage>
</organism>
<dbReference type="Gene3D" id="2.40.30.170">
    <property type="match status" value="1"/>
</dbReference>
<evidence type="ECO:0000313" key="6">
    <source>
        <dbReference type="EMBL" id="KXK66256.1"/>
    </source>
</evidence>
<evidence type="ECO:0000256" key="2">
    <source>
        <dbReference type="ARBA" id="ARBA00023054"/>
    </source>
</evidence>
<sequence>MISKEKLLEDTMKVKKPSKKMIAALAVVIAGISIASYFGVTNAAGSDTPGAIQREYPVTRGDITAGINGQGVLHYGSAPQNFSEAVVIGEALVKPGQAVKAGDKLVMADEGKLSEAIEAAQNELEKARIALKQAQSAKTLGELNAQKEAASQAVGSAEADGQLAQANSAVDSLRQQVDALTAQISETDAQLAALPEGGPQAAELNTRREALTAELDAAKQELESAQLNRSSLEDAKNRQDEAQAKNDAIDKKIAGENSGSLQNAIDLAMLDVDAAQKKAGQLQAIKDDPYLYASTDGVILSLDAAPGAETKTESPVAMIGDPNTKTLTVPVSQSDIGKIEEGQDAEFMLDAFGDQKFTGRVQSRSLVPIKDSNPVSYNVTISVDPNDAEMLDGMSANATMVIKRQKDVLQLSNKAIFVRDGKQYVKMRNDDGTLRDAEITTGFSDGKVSEITGGLSEGDTVIVEG</sequence>
<evidence type="ECO:0000256" key="1">
    <source>
        <dbReference type="ARBA" id="ARBA00004196"/>
    </source>
</evidence>
<dbReference type="Gene3D" id="2.40.420.20">
    <property type="match status" value="1"/>
</dbReference>
<keyword evidence="7" id="KW-1185">Reference proteome</keyword>
<dbReference type="STRING" id="626937.HMPREF3293_00993"/>
<accession>A0A136Q6R3</accession>
<feature type="compositionally biased region" description="Basic and acidic residues" evidence="3">
    <location>
        <begin position="231"/>
        <end position="251"/>
    </location>
</feature>
<dbReference type="PANTHER" id="PTHR32347:SF23">
    <property type="entry name" value="BLL5650 PROTEIN"/>
    <property type="match status" value="1"/>
</dbReference>
<reference evidence="6 7" key="1">
    <citation type="submission" date="2016-02" db="EMBL/GenBank/DDBJ databases">
        <authorList>
            <person name="Wen L."/>
            <person name="He K."/>
            <person name="Yang H."/>
        </authorList>
    </citation>
    <scope>NUCLEOTIDE SEQUENCE [LARGE SCALE GENOMIC DNA]</scope>
    <source>
        <strain evidence="6 7">DSM 22607</strain>
    </source>
</reference>
<evidence type="ECO:0000256" key="3">
    <source>
        <dbReference type="SAM" id="MobiDB-lite"/>
    </source>
</evidence>
<dbReference type="PANTHER" id="PTHR32347">
    <property type="entry name" value="EFFLUX SYSTEM COMPONENT YKNX-RELATED"/>
    <property type="match status" value="1"/>
</dbReference>
<dbReference type="GO" id="GO:0030313">
    <property type="term" value="C:cell envelope"/>
    <property type="evidence" value="ECO:0007669"/>
    <property type="project" value="UniProtKB-SubCell"/>
</dbReference>